<feature type="compositionally biased region" description="Acidic residues" evidence="1">
    <location>
        <begin position="19"/>
        <end position="28"/>
    </location>
</feature>
<feature type="compositionally biased region" description="Basic and acidic residues" evidence="1">
    <location>
        <begin position="177"/>
        <end position="248"/>
    </location>
</feature>
<dbReference type="RefSeq" id="XP_033764744.1">
    <property type="nucleotide sequence ID" value="XM_033908853.1"/>
</dbReference>
<feature type="region of interest" description="Disordered" evidence="1">
    <location>
        <begin position="171"/>
        <end position="260"/>
    </location>
</feature>
<evidence type="ECO:0000256" key="1">
    <source>
        <dbReference type="SAM" id="MobiDB-lite"/>
    </source>
</evidence>
<sequence length="285" mass="33295">MSFRHFKRRLETSSGDESSSVDEEDLDENASLSKKPASLKDSGLASKSLEDPGKNHLPDNEQESNESDASLESEESNDGSDSSDDDDMKPLPRPLFMKKKANNWQQATTIDQSPSIQSEAHVVQTKKENVMKNIDKANQVAKNYETMKLRIDTNYSTNEELIKQCMLLNDDDEVDSEKERQKWLDRQNERKQKHRREEVAKQRESEEYEAKRFAAMQKDKDRHTKYDVNPDREKEQFDYKKQRLTEKAKKSHGNNRYKIKKAKNIEFGDLRKDGRDHQESEYSII</sequence>
<gene>
    <name evidence="2" type="primary">SPP381</name>
    <name evidence="2" type="ORF">SPAR_B02510</name>
</gene>
<feature type="compositionally biased region" description="Polar residues" evidence="1">
    <location>
        <begin position="102"/>
        <end position="118"/>
    </location>
</feature>
<dbReference type="GeneID" id="54628935"/>
<feature type="compositionally biased region" description="Acidic residues" evidence="1">
    <location>
        <begin position="60"/>
        <end position="87"/>
    </location>
</feature>
<reference evidence="2" key="4">
    <citation type="submission" date="2025-08" db="UniProtKB">
        <authorList>
            <consortium name="RefSeq"/>
        </authorList>
    </citation>
    <scope>IDENTIFICATION</scope>
    <source>
        <strain evidence="2">CBS432</strain>
    </source>
</reference>
<feature type="compositionally biased region" description="Basic and acidic residues" evidence="1">
    <location>
        <begin position="48"/>
        <end position="59"/>
    </location>
</feature>
<dbReference type="VEuPathDB" id="FungiDB:SPAR_B02510"/>
<dbReference type="KEGG" id="spao:SPAR_B02510"/>
<name>A0A8B8ULU6_SACPA</name>
<reference evidence="2" key="1">
    <citation type="journal article" date="2017" name="Nat. Genet.">
        <title>Contrasting evolutionary genome dynamics between domesticated and wild yeasts.</title>
        <authorList>
            <person name="Yue J.X."/>
            <person name="Li J."/>
            <person name="Aigrain L."/>
            <person name="Hallin J."/>
            <person name="Persson K."/>
            <person name="Oliver K."/>
            <person name="Bergstrom A."/>
            <person name="Coupland P."/>
            <person name="Warringer J."/>
            <person name="Lagomarsino M.C."/>
            <person name="Fischer G."/>
            <person name="Durbin R."/>
            <person name="Liti G."/>
        </authorList>
    </citation>
    <scope>NUCLEOTIDE SEQUENCE</scope>
    <source>
        <strain evidence="2">CBS432</strain>
    </source>
</reference>
<organism evidence="2">
    <name type="scientific">Saccharomyces paradoxus</name>
    <name type="common">Yeast</name>
    <name type="synonym">Saccharomyces douglasii</name>
    <dbReference type="NCBI Taxonomy" id="27291"/>
    <lineage>
        <taxon>Eukaryota</taxon>
        <taxon>Fungi</taxon>
        <taxon>Dikarya</taxon>
        <taxon>Ascomycota</taxon>
        <taxon>Saccharomycotina</taxon>
        <taxon>Saccharomycetes</taxon>
        <taxon>Saccharomycetales</taxon>
        <taxon>Saccharomycetaceae</taxon>
        <taxon>Saccharomyces</taxon>
    </lineage>
</organism>
<evidence type="ECO:0000313" key="2">
    <source>
        <dbReference type="RefSeq" id="XP_033764744.1"/>
    </source>
</evidence>
<dbReference type="AlphaFoldDB" id="A0A8B8ULU6"/>
<feature type="region of interest" description="Disordered" evidence="1">
    <location>
        <begin position="1"/>
        <end position="122"/>
    </location>
</feature>
<reference evidence="2" key="3">
    <citation type="submission" date="2025-07" db="EMBL/GenBank/DDBJ databases">
        <authorList>
            <consortium name="NCBI Genome Project"/>
        </authorList>
    </citation>
    <scope>NUCLEOTIDE SEQUENCE</scope>
    <source>
        <strain evidence="2">CBS432</strain>
    </source>
</reference>
<proteinExistence type="predicted"/>
<dbReference type="OrthoDB" id="4070429at2759"/>
<protein>
    <submittedName>
        <fullName evidence="2">U4/U6-U5 snRNP complex subunit SPP381</fullName>
    </submittedName>
</protein>
<accession>A0A8B8ULU6</accession>
<feature type="compositionally biased region" description="Basic residues" evidence="1">
    <location>
        <begin position="249"/>
        <end position="260"/>
    </location>
</feature>
<reference evidence="2" key="2">
    <citation type="submission" date="2020-01" db="EMBL/GenBank/DDBJ databases">
        <title>Population-level Yeast Reference Genomes.</title>
        <authorList>
            <person name="Yue J.-X."/>
        </authorList>
    </citation>
    <scope>NUCLEOTIDE SEQUENCE</scope>
    <source>
        <strain evidence="2">CBS432</strain>
    </source>
</reference>